<dbReference type="InterPro" id="IPR005467">
    <property type="entry name" value="His_kinase_dom"/>
</dbReference>
<dbReference type="NCBIfam" id="TIGR00229">
    <property type="entry name" value="sensory_box"/>
    <property type="match status" value="5"/>
</dbReference>
<evidence type="ECO:0000259" key="6">
    <source>
        <dbReference type="PROSITE" id="PS50109"/>
    </source>
</evidence>
<dbReference type="Pfam" id="PF02518">
    <property type="entry name" value="HATPase_c"/>
    <property type="match status" value="1"/>
</dbReference>
<dbReference type="SMART" id="SM00086">
    <property type="entry name" value="PAC"/>
    <property type="match status" value="6"/>
</dbReference>
<dbReference type="InterPro" id="IPR004358">
    <property type="entry name" value="Sig_transdc_His_kin-like_C"/>
</dbReference>
<accession>A0ABS7CQ08</accession>
<dbReference type="SMART" id="SM00387">
    <property type="entry name" value="HATPase_c"/>
    <property type="match status" value="1"/>
</dbReference>
<dbReference type="Gene3D" id="1.10.287.130">
    <property type="match status" value="1"/>
</dbReference>
<dbReference type="InterPro" id="IPR000014">
    <property type="entry name" value="PAS"/>
</dbReference>
<feature type="domain" description="PAS" evidence="7">
    <location>
        <begin position="155"/>
        <end position="227"/>
    </location>
</feature>
<feature type="domain" description="PAC" evidence="8">
    <location>
        <begin position="231"/>
        <end position="283"/>
    </location>
</feature>
<dbReference type="PANTHER" id="PTHR43304:SF1">
    <property type="entry name" value="PAC DOMAIN-CONTAINING PROTEIN"/>
    <property type="match status" value="1"/>
</dbReference>
<organism evidence="9 10">
    <name type="scientific">Pontibacter aydingkolensis</name>
    <dbReference type="NCBI Taxonomy" id="1911536"/>
    <lineage>
        <taxon>Bacteria</taxon>
        <taxon>Pseudomonadati</taxon>
        <taxon>Bacteroidota</taxon>
        <taxon>Cytophagia</taxon>
        <taxon>Cytophagales</taxon>
        <taxon>Hymenobacteraceae</taxon>
        <taxon>Pontibacter</taxon>
    </lineage>
</organism>
<dbReference type="InterPro" id="IPR035965">
    <property type="entry name" value="PAS-like_dom_sf"/>
</dbReference>
<dbReference type="Gene3D" id="3.30.450.20">
    <property type="entry name" value="PAS domain"/>
    <property type="match status" value="6"/>
</dbReference>
<feature type="domain" description="PAS" evidence="7">
    <location>
        <begin position="663"/>
        <end position="735"/>
    </location>
</feature>
<keyword evidence="5" id="KW-0418">Kinase</keyword>
<dbReference type="InterPro" id="IPR036097">
    <property type="entry name" value="HisK_dim/P_sf"/>
</dbReference>
<feature type="domain" description="PAS" evidence="7">
    <location>
        <begin position="284"/>
        <end position="354"/>
    </location>
</feature>
<keyword evidence="3" id="KW-0597">Phosphoprotein</keyword>
<dbReference type="SMART" id="SM00091">
    <property type="entry name" value="PAS"/>
    <property type="match status" value="6"/>
</dbReference>
<gene>
    <name evidence="9" type="ORF">K0O23_02575</name>
</gene>
<dbReference type="InterPro" id="IPR013656">
    <property type="entry name" value="PAS_4"/>
</dbReference>
<comment type="catalytic activity">
    <reaction evidence="1">
        <text>ATP + protein L-histidine = ADP + protein N-phospho-L-histidine.</text>
        <dbReference type="EC" id="2.7.13.3"/>
    </reaction>
</comment>
<dbReference type="PRINTS" id="PR00344">
    <property type="entry name" value="BCTRLSENSOR"/>
</dbReference>
<evidence type="ECO:0000256" key="2">
    <source>
        <dbReference type="ARBA" id="ARBA00012438"/>
    </source>
</evidence>
<dbReference type="InterPro" id="IPR052162">
    <property type="entry name" value="Sensor_kinase/Photoreceptor"/>
</dbReference>
<evidence type="ECO:0000259" key="7">
    <source>
        <dbReference type="PROSITE" id="PS50112"/>
    </source>
</evidence>
<dbReference type="PANTHER" id="PTHR43304">
    <property type="entry name" value="PHYTOCHROME-LIKE PROTEIN CPH1"/>
    <property type="match status" value="1"/>
</dbReference>
<dbReference type="PROSITE" id="PS50112">
    <property type="entry name" value="PAS"/>
    <property type="match status" value="4"/>
</dbReference>
<feature type="domain" description="Histidine kinase" evidence="6">
    <location>
        <begin position="808"/>
        <end position="1023"/>
    </location>
</feature>
<evidence type="ECO:0000256" key="3">
    <source>
        <dbReference type="ARBA" id="ARBA00022553"/>
    </source>
</evidence>
<evidence type="ECO:0000259" key="8">
    <source>
        <dbReference type="PROSITE" id="PS50113"/>
    </source>
</evidence>
<dbReference type="Proteomes" id="UP000813018">
    <property type="component" value="Unassembled WGS sequence"/>
</dbReference>
<dbReference type="InterPro" id="IPR001610">
    <property type="entry name" value="PAC"/>
</dbReference>
<evidence type="ECO:0000256" key="1">
    <source>
        <dbReference type="ARBA" id="ARBA00000085"/>
    </source>
</evidence>
<feature type="domain" description="PAS" evidence="7">
    <location>
        <begin position="410"/>
        <end position="465"/>
    </location>
</feature>
<dbReference type="SUPFAM" id="SSF47384">
    <property type="entry name" value="Homodimeric domain of signal transducing histidine kinase"/>
    <property type="match status" value="1"/>
</dbReference>
<keyword evidence="10" id="KW-1185">Reference proteome</keyword>
<keyword evidence="4" id="KW-0808">Transferase</keyword>
<dbReference type="InterPro" id="IPR000700">
    <property type="entry name" value="PAS-assoc_C"/>
</dbReference>
<dbReference type="Pfam" id="PF08448">
    <property type="entry name" value="PAS_4"/>
    <property type="match status" value="1"/>
</dbReference>
<dbReference type="SUPFAM" id="SSF55874">
    <property type="entry name" value="ATPase domain of HSP90 chaperone/DNA topoisomerase II/histidine kinase"/>
    <property type="match status" value="1"/>
</dbReference>
<sequence>MKNTPVAQPDIDYRSLFKALPGSFIVLSPDFRIIEASEHYLSSTHTVGKQLIGKYLFDIFPESDVIERLGSKQVILKSLKHVLENKAADAIEALRFDVMLPDGRFAECYWDLCSKPVLDSSTGEIQHILHEVRDVTELVKKEHKTTSVQANYQEMNERFERIAKATSDVIWDWNLLTNQVWWNDGFTSLFGYLPSEIEPDATSWTSRIHPEDLDRVSHSIHHAIELGENKWNDTYRFRCADGSYKTIFDQGYIILNEQGQSVRMLGAMQDVTEKVKIEQQLKEQTEYTLKMLNALPLMTWTTTPDGAVNFYSQQWYEYTGSNFEEMRAWGWSNIIHPDDAEETARMWKKSISTGETFVGENRWKGKDGNYKWFLARSVPMRDSKGNIIMWVGSHTDIEDQKQMMAAIESSKERFKMLAESIPHIVWSGKPDGYVDYFNQQWYDYTKMTEEETLGLGWSPSLHPDDLQPTVDDWLSSMRTGQMYERELRLRDANTENYRWFLARALPIRDAAGNIITWYGTATDIHDQKVLREQVEASEKKFRFLTESIPQMVWSANPDGYIDYTNHRWFEYTKMDENSLGFGWAPAIHPDELDSLMSTWLNCVATGEKLEFQVRFQDTEAKTYRWFLLRAEPMYNDKKEIVKWFGTATDIHDQRLLQEQLQESEQKFRFLTESIPQMVWTANADGAVDYFNNRWINYTGLSLEESLGPEAWLKVLHPDDVEMALNRWLHSVHTGDYYEIEYRIRSSFSSSYRWFLGQGLPMRDNEGNVTKWFGTCTDIEDHKKAEEELLEKNIELERTNQDLDSFVYTASHDLKLPILNMAGIFEELTRVAEFKDPDAPKMINMFNRSLHQIQNTIDELSEVVKVQKAGRKELEYLDLQAITQDVLENLQHHIEGTQASITTNFSAAPYLYFTRPGLKSILYNLISNAIKYKSNEKPPVIHLNTKIKDNFVELQVSDNGIGLDLSKHHNKLFQMFRRFHNHVNGSGLGLYIVNRLLTNQGGYINIESQLNKGTTFYLYFKQKKA</sequence>
<reference evidence="9 10" key="1">
    <citation type="journal article" date="2016" name="Int. J. Syst. Evol. Microbiol.">
        <title>Pontibacter aydingkolensis sp. nov., isolated from soil of a salt lake.</title>
        <authorList>
            <person name="Osman G."/>
            <person name="Zhang T."/>
            <person name="Lou K."/>
            <person name="Gao Y."/>
            <person name="Chang W."/>
            <person name="Lin Q."/>
            <person name="Yang H.M."/>
            <person name="Huo X.D."/>
            <person name="Wang N."/>
        </authorList>
    </citation>
    <scope>NUCLEOTIDE SEQUENCE [LARGE SCALE GENOMIC DNA]</scope>
    <source>
        <strain evidence="9 10">KACC 19255</strain>
    </source>
</reference>
<feature type="domain" description="PAC" evidence="8">
    <location>
        <begin position="737"/>
        <end position="790"/>
    </location>
</feature>
<comment type="caution">
    <text evidence="9">The sequence shown here is derived from an EMBL/GenBank/DDBJ whole genome shotgun (WGS) entry which is preliminary data.</text>
</comment>
<dbReference type="CDD" id="cd00130">
    <property type="entry name" value="PAS"/>
    <property type="match status" value="6"/>
</dbReference>
<dbReference type="InterPro" id="IPR003594">
    <property type="entry name" value="HATPase_dom"/>
</dbReference>
<dbReference type="InterPro" id="IPR036890">
    <property type="entry name" value="HATPase_C_sf"/>
</dbReference>
<dbReference type="SUPFAM" id="SSF55785">
    <property type="entry name" value="PYP-like sensor domain (PAS domain)"/>
    <property type="match status" value="6"/>
</dbReference>
<protein>
    <recommendedName>
        <fullName evidence="2">histidine kinase</fullName>
        <ecNumber evidence="2">2.7.13.3</ecNumber>
    </recommendedName>
</protein>
<evidence type="ECO:0000313" key="9">
    <source>
        <dbReference type="EMBL" id="MBW7465937.1"/>
    </source>
</evidence>
<evidence type="ECO:0000256" key="5">
    <source>
        <dbReference type="ARBA" id="ARBA00022777"/>
    </source>
</evidence>
<feature type="domain" description="PAC" evidence="8">
    <location>
        <begin position="483"/>
        <end position="536"/>
    </location>
</feature>
<dbReference type="CDD" id="cd00075">
    <property type="entry name" value="HATPase"/>
    <property type="match status" value="1"/>
</dbReference>
<dbReference type="EMBL" id="JAHYXK010000002">
    <property type="protein sequence ID" value="MBW7465937.1"/>
    <property type="molecule type" value="Genomic_DNA"/>
</dbReference>
<dbReference type="EC" id="2.7.13.3" evidence="2"/>
<dbReference type="RefSeq" id="WP_219875832.1">
    <property type="nucleotide sequence ID" value="NZ_JAHYXK010000002.1"/>
</dbReference>
<evidence type="ECO:0000313" key="10">
    <source>
        <dbReference type="Proteomes" id="UP000813018"/>
    </source>
</evidence>
<name>A0ABS7CQ08_9BACT</name>
<feature type="domain" description="PAC" evidence="8">
    <location>
        <begin position="357"/>
        <end position="409"/>
    </location>
</feature>
<dbReference type="PROSITE" id="PS50109">
    <property type="entry name" value="HIS_KIN"/>
    <property type="match status" value="1"/>
</dbReference>
<proteinExistence type="predicted"/>
<dbReference type="PROSITE" id="PS50113">
    <property type="entry name" value="PAC"/>
    <property type="match status" value="5"/>
</dbReference>
<dbReference type="InterPro" id="IPR013655">
    <property type="entry name" value="PAS_fold_3"/>
</dbReference>
<evidence type="ECO:0000256" key="4">
    <source>
        <dbReference type="ARBA" id="ARBA00022679"/>
    </source>
</evidence>
<feature type="domain" description="PAC" evidence="8">
    <location>
        <begin position="609"/>
        <end position="662"/>
    </location>
</feature>
<dbReference type="Gene3D" id="3.30.565.10">
    <property type="entry name" value="Histidine kinase-like ATPase, C-terminal domain"/>
    <property type="match status" value="1"/>
</dbReference>
<dbReference type="Pfam" id="PF08447">
    <property type="entry name" value="PAS_3"/>
    <property type="match status" value="5"/>
</dbReference>